<gene>
    <name evidence="1" type="ORF">Q8814_00615</name>
</gene>
<name>A0ABU7JMC7_9NOCA</name>
<organism evidence="1 2">
    <name type="scientific">Rhodococcus chondri</name>
    <dbReference type="NCBI Taxonomy" id="3065941"/>
    <lineage>
        <taxon>Bacteria</taxon>
        <taxon>Bacillati</taxon>
        <taxon>Actinomycetota</taxon>
        <taxon>Actinomycetes</taxon>
        <taxon>Mycobacteriales</taxon>
        <taxon>Nocardiaceae</taxon>
        <taxon>Rhodococcus</taxon>
    </lineage>
</organism>
<protein>
    <submittedName>
        <fullName evidence="1">Uncharacterized protein</fullName>
    </submittedName>
</protein>
<dbReference type="RefSeq" id="WP_330150050.1">
    <property type="nucleotide sequence ID" value="NZ_JAUZMZ010000001.1"/>
</dbReference>
<evidence type="ECO:0000313" key="1">
    <source>
        <dbReference type="EMBL" id="MEE2030629.1"/>
    </source>
</evidence>
<proteinExistence type="predicted"/>
<comment type="caution">
    <text evidence="1">The sequence shown here is derived from an EMBL/GenBank/DDBJ whole genome shotgun (WGS) entry which is preliminary data.</text>
</comment>
<sequence length="52" mass="5636">MHLGLVYSILGVVTAELIASRSGVGQLLQKYAGLFQTAEMYAVLISLPWLRG</sequence>
<dbReference type="EMBL" id="JAUZMZ010000001">
    <property type="protein sequence ID" value="MEE2030629.1"/>
    <property type="molecule type" value="Genomic_DNA"/>
</dbReference>
<evidence type="ECO:0000313" key="2">
    <source>
        <dbReference type="Proteomes" id="UP001331936"/>
    </source>
</evidence>
<dbReference type="Proteomes" id="UP001331936">
    <property type="component" value="Unassembled WGS sequence"/>
</dbReference>
<accession>A0ABU7JMC7</accession>
<reference evidence="1 2" key="1">
    <citation type="submission" date="2023-08" db="EMBL/GenBank/DDBJ databases">
        <authorList>
            <person name="Girao M."/>
            <person name="Carvalho M.F."/>
        </authorList>
    </citation>
    <scope>NUCLEOTIDE SEQUENCE [LARGE SCALE GENOMIC DNA]</scope>
    <source>
        <strain evidence="1 2">CC-R104</strain>
    </source>
</reference>
<keyword evidence="2" id="KW-1185">Reference proteome</keyword>